<evidence type="ECO:0000256" key="1">
    <source>
        <dbReference type="SAM" id="MobiDB-lite"/>
    </source>
</evidence>
<keyword evidence="3" id="KW-1185">Reference proteome</keyword>
<organism evidence="2 3">
    <name type="scientific">Tritonibacter aquimaris</name>
    <dbReference type="NCBI Taxonomy" id="2663379"/>
    <lineage>
        <taxon>Bacteria</taxon>
        <taxon>Pseudomonadati</taxon>
        <taxon>Pseudomonadota</taxon>
        <taxon>Alphaproteobacteria</taxon>
        <taxon>Rhodobacterales</taxon>
        <taxon>Paracoccaceae</taxon>
        <taxon>Tritonibacter</taxon>
    </lineage>
</organism>
<dbReference type="PROSITE" id="PS51257">
    <property type="entry name" value="PROKAR_LIPOPROTEIN"/>
    <property type="match status" value="1"/>
</dbReference>
<evidence type="ECO:0000313" key="2">
    <source>
        <dbReference type="EMBL" id="MQY42088.1"/>
    </source>
</evidence>
<dbReference type="Proteomes" id="UP000436694">
    <property type="component" value="Unassembled WGS sequence"/>
</dbReference>
<accession>A0A844AS85</accession>
<dbReference type="AlphaFoldDB" id="A0A844AS85"/>
<protein>
    <submittedName>
        <fullName evidence="2">Uncharacterized protein</fullName>
    </submittedName>
</protein>
<evidence type="ECO:0000313" key="3">
    <source>
        <dbReference type="Proteomes" id="UP000436694"/>
    </source>
</evidence>
<proteinExistence type="predicted"/>
<feature type="region of interest" description="Disordered" evidence="1">
    <location>
        <begin position="217"/>
        <end position="275"/>
    </location>
</feature>
<reference evidence="2 3" key="1">
    <citation type="submission" date="2019-10" db="EMBL/GenBank/DDBJ databases">
        <title>Epibacterium sp. nov., isolated from seawater.</title>
        <authorList>
            <person name="Zhang X."/>
            <person name="Li N."/>
        </authorList>
    </citation>
    <scope>NUCLEOTIDE SEQUENCE [LARGE SCALE GENOMIC DNA]</scope>
    <source>
        <strain evidence="2 3">SM1969</strain>
    </source>
</reference>
<dbReference type="EMBL" id="WIXK01000002">
    <property type="protein sequence ID" value="MQY42088.1"/>
    <property type="molecule type" value="Genomic_DNA"/>
</dbReference>
<name>A0A844AS85_9RHOB</name>
<gene>
    <name evidence="2" type="ORF">GG681_05510</name>
</gene>
<comment type="caution">
    <text evidence="2">The sequence shown here is derived from an EMBL/GenBank/DDBJ whole genome shotgun (WGS) entry which is preliminary data.</text>
</comment>
<sequence>MARAIFFASIKTLRRRLTGLFALLTIAAVAGCSTADGLSFASRSADLGRSAQNGLKEIRLNTNLGASPVVLAAPKGFCFDQRSLERSDSGAFALLVRCDSLNPLERRSFFRRSEPGETALITATISDALETPPVADLDLILGAFSNAEVISKHPDNLLPLAKLDLPAAAVPGSSSTQWRGALALNDRLVALALYAPADSDYLGSAGAALLRDMARQSHARSRATTPVKTSALQPATGPNSRPSSEPDTAAAAGTPLPTALRPKLRPSLPPAQNTL</sequence>
<feature type="compositionally biased region" description="Polar residues" evidence="1">
    <location>
        <begin position="222"/>
        <end position="246"/>
    </location>
</feature>
<dbReference type="RefSeq" id="WP_153545906.1">
    <property type="nucleotide sequence ID" value="NZ_WIXK01000002.1"/>
</dbReference>
<feature type="compositionally biased region" description="Low complexity" evidence="1">
    <location>
        <begin position="248"/>
        <end position="260"/>
    </location>
</feature>